<protein>
    <submittedName>
        <fullName evidence="1">Uncharacterized protein</fullName>
    </submittedName>
</protein>
<sequence>MGWCVLSARGARRPRRVFAGVEMMLRRIITVTKELSESSVTDGLPQRNRMLRRLYASGGGSKETLTREGRSQGLSVVTVSGWNRCRLGSEAACCSYVGEGIVQY</sequence>
<gene>
    <name evidence="1" type="ORF">TGRUB_307060</name>
</gene>
<comment type="caution">
    <text evidence="1">The sequence shown here is derived from an EMBL/GenBank/DDBJ whole genome shotgun (WGS) entry which is preliminary data.</text>
</comment>
<dbReference type="VEuPathDB" id="ToxoDB:TGRUB_307060"/>
<accession>A0A086LJI2</accession>
<evidence type="ECO:0000313" key="1">
    <source>
        <dbReference type="EMBL" id="KFG56800.1"/>
    </source>
</evidence>
<evidence type="ECO:0000313" key="2">
    <source>
        <dbReference type="Proteomes" id="UP000028834"/>
    </source>
</evidence>
<proteinExistence type="predicted"/>
<dbReference type="AlphaFoldDB" id="A0A086LJI2"/>
<organism evidence="1 2">
    <name type="scientific">Toxoplasma gondii RUB</name>
    <dbReference type="NCBI Taxonomy" id="935652"/>
    <lineage>
        <taxon>Eukaryota</taxon>
        <taxon>Sar</taxon>
        <taxon>Alveolata</taxon>
        <taxon>Apicomplexa</taxon>
        <taxon>Conoidasida</taxon>
        <taxon>Coccidia</taxon>
        <taxon>Eucoccidiorida</taxon>
        <taxon>Eimeriorina</taxon>
        <taxon>Sarcocystidae</taxon>
        <taxon>Toxoplasma</taxon>
    </lineage>
</organism>
<dbReference type="EMBL" id="AFYV02003046">
    <property type="protein sequence ID" value="KFG56800.1"/>
    <property type="molecule type" value="Genomic_DNA"/>
</dbReference>
<name>A0A086LJI2_TOXGO</name>
<reference evidence="1 2" key="1">
    <citation type="submission" date="2014-05" db="EMBL/GenBank/DDBJ databases">
        <authorList>
            <person name="Sibley D."/>
            <person name="Venepally P."/>
            <person name="Karamycheva S."/>
            <person name="Hadjithomas M."/>
            <person name="Khan A."/>
            <person name="Brunk B."/>
            <person name="Roos D."/>
            <person name="Caler E."/>
            <person name="Lorenzi H."/>
        </authorList>
    </citation>
    <scope>NUCLEOTIDE SEQUENCE [LARGE SCALE GENOMIC DNA]</scope>
    <source>
        <strain evidence="1 2">RUB</strain>
    </source>
</reference>
<dbReference type="Proteomes" id="UP000028834">
    <property type="component" value="Unassembled WGS sequence"/>
</dbReference>